<protein>
    <submittedName>
        <fullName evidence="1">U3-containing 90S pre-ribosomal complex subunit-domain containing protein</fullName>
    </submittedName>
</protein>
<evidence type="ECO:0000313" key="1">
    <source>
        <dbReference type="EMBL" id="KAH7916018.1"/>
    </source>
</evidence>
<sequence length="302" mass="33084">MNQQRGDDLDDDFVPDELVASSGEEEEAGNSNAPPKDGIEALLSADEDADSEEAERKGREAAQKKRKKREKGKERNAKKRKLAQPADDAEPASVAAQPTHKLADFMSSFQAKAFPAMSSLELEDMLIPETSMVDTTSWTGSRSLDQLVEFITEVLPMLHTRLSQKSKSSGAPTLLFIAGAALRVVDVTRVLKDKRLRGDKGGDVAKLFAKHFKLGDHVSYLKRTKIGAAVGTPGRVGKLLCETDALSLSQLTHIILDISFRDAKKRSLFDIPETRDEVFRTVLGAPKVVEGIKQGKIQVVLF</sequence>
<comment type="caution">
    <text evidence="1">The sequence shown here is derived from an EMBL/GenBank/DDBJ whole genome shotgun (WGS) entry which is preliminary data.</text>
</comment>
<gene>
    <name evidence="1" type="ORF">BJ138DRAFT_1140495</name>
</gene>
<name>A0ACB8ATB5_9AGAM</name>
<dbReference type="EMBL" id="MU267594">
    <property type="protein sequence ID" value="KAH7916018.1"/>
    <property type="molecule type" value="Genomic_DNA"/>
</dbReference>
<organism evidence="1 2">
    <name type="scientific">Hygrophoropsis aurantiaca</name>
    <dbReference type="NCBI Taxonomy" id="72124"/>
    <lineage>
        <taxon>Eukaryota</taxon>
        <taxon>Fungi</taxon>
        <taxon>Dikarya</taxon>
        <taxon>Basidiomycota</taxon>
        <taxon>Agaricomycotina</taxon>
        <taxon>Agaricomycetes</taxon>
        <taxon>Agaricomycetidae</taxon>
        <taxon>Boletales</taxon>
        <taxon>Coniophorineae</taxon>
        <taxon>Hygrophoropsidaceae</taxon>
        <taxon>Hygrophoropsis</taxon>
    </lineage>
</organism>
<evidence type="ECO:0000313" key="2">
    <source>
        <dbReference type="Proteomes" id="UP000790377"/>
    </source>
</evidence>
<proteinExistence type="predicted"/>
<reference evidence="1" key="1">
    <citation type="journal article" date="2021" name="New Phytol.">
        <title>Evolutionary innovations through gain and loss of genes in the ectomycorrhizal Boletales.</title>
        <authorList>
            <person name="Wu G."/>
            <person name="Miyauchi S."/>
            <person name="Morin E."/>
            <person name="Kuo A."/>
            <person name="Drula E."/>
            <person name="Varga T."/>
            <person name="Kohler A."/>
            <person name="Feng B."/>
            <person name="Cao Y."/>
            <person name="Lipzen A."/>
            <person name="Daum C."/>
            <person name="Hundley H."/>
            <person name="Pangilinan J."/>
            <person name="Johnson J."/>
            <person name="Barry K."/>
            <person name="LaButti K."/>
            <person name="Ng V."/>
            <person name="Ahrendt S."/>
            <person name="Min B."/>
            <person name="Choi I.G."/>
            <person name="Park H."/>
            <person name="Plett J.M."/>
            <person name="Magnuson J."/>
            <person name="Spatafora J.W."/>
            <person name="Nagy L.G."/>
            <person name="Henrissat B."/>
            <person name="Grigoriev I.V."/>
            <person name="Yang Z.L."/>
            <person name="Xu J."/>
            <person name="Martin F.M."/>
        </authorList>
    </citation>
    <scope>NUCLEOTIDE SEQUENCE</scope>
    <source>
        <strain evidence="1">ATCC 28755</strain>
    </source>
</reference>
<accession>A0ACB8ATB5</accession>
<dbReference type="Proteomes" id="UP000790377">
    <property type="component" value="Unassembled WGS sequence"/>
</dbReference>
<keyword evidence="2" id="KW-1185">Reference proteome</keyword>